<proteinExistence type="predicted"/>
<feature type="compositionally biased region" description="Basic and acidic residues" evidence="2">
    <location>
        <begin position="409"/>
        <end position="420"/>
    </location>
</feature>
<dbReference type="AlphaFoldDB" id="A0AAV4AAN8"/>
<evidence type="ECO:0000256" key="1">
    <source>
        <dbReference type="SAM" id="Coils"/>
    </source>
</evidence>
<organism evidence="3 4">
    <name type="scientific">Plakobranchus ocellatus</name>
    <dbReference type="NCBI Taxonomy" id="259542"/>
    <lineage>
        <taxon>Eukaryota</taxon>
        <taxon>Metazoa</taxon>
        <taxon>Spiralia</taxon>
        <taxon>Lophotrochozoa</taxon>
        <taxon>Mollusca</taxon>
        <taxon>Gastropoda</taxon>
        <taxon>Heterobranchia</taxon>
        <taxon>Euthyneura</taxon>
        <taxon>Panpulmonata</taxon>
        <taxon>Sacoglossa</taxon>
        <taxon>Placobranchoidea</taxon>
        <taxon>Plakobranchidae</taxon>
        <taxon>Plakobranchus</taxon>
    </lineage>
</organism>
<feature type="compositionally biased region" description="Low complexity" evidence="2">
    <location>
        <begin position="787"/>
        <end position="806"/>
    </location>
</feature>
<feature type="compositionally biased region" description="Low complexity" evidence="2">
    <location>
        <begin position="727"/>
        <end position="747"/>
    </location>
</feature>
<feature type="coiled-coil region" evidence="1">
    <location>
        <begin position="21"/>
        <end position="48"/>
    </location>
</feature>
<feature type="region of interest" description="Disordered" evidence="2">
    <location>
        <begin position="775"/>
        <end position="806"/>
    </location>
</feature>
<evidence type="ECO:0000256" key="2">
    <source>
        <dbReference type="SAM" id="MobiDB-lite"/>
    </source>
</evidence>
<feature type="region of interest" description="Disordered" evidence="2">
    <location>
        <begin position="707"/>
        <end position="750"/>
    </location>
</feature>
<feature type="region of interest" description="Disordered" evidence="2">
    <location>
        <begin position="661"/>
        <end position="681"/>
    </location>
</feature>
<evidence type="ECO:0000313" key="3">
    <source>
        <dbReference type="EMBL" id="GFO03314.1"/>
    </source>
</evidence>
<feature type="compositionally biased region" description="Basic and acidic residues" evidence="2">
    <location>
        <begin position="219"/>
        <end position="244"/>
    </location>
</feature>
<gene>
    <name evidence="3" type="ORF">PoB_002981900</name>
</gene>
<feature type="compositionally biased region" description="Polar residues" evidence="2">
    <location>
        <begin position="399"/>
        <end position="408"/>
    </location>
</feature>
<feature type="compositionally biased region" description="Basic and acidic residues" evidence="2">
    <location>
        <begin position="284"/>
        <end position="297"/>
    </location>
</feature>
<protein>
    <submittedName>
        <fullName evidence="3">Uncharacterized protein</fullName>
    </submittedName>
</protein>
<feature type="region of interest" description="Disordered" evidence="2">
    <location>
        <begin position="483"/>
        <end position="552"/>
    </location>
</feature>
<evidence type="ECO:0000313" key="4">
    <source>
        <dbReference type="Proteomes" id="UP000735302"/>
    </source>
</evidence>
<feature type="compositionally biased region" description="Basic and acidic residues" evidence="2">
    <location>
        <begin position="523"/>
        <end position="543"/>
    </location>
</feature>
<feature type="compositionally biased region" description="Basic and acidic residues" evidence="2">
    <location>
        <begin position="483"/>
        <end position="500"/>
    </location>
</feature>
<dbReference type="EMBL" id="BLXT01003724">
    <property type="protein sequence ID" value="GFO03314.1"/>
    <property type="molecule type" value="Genomic_DNA"/>
</dbReference>
<keyword evidence="1" id="KW-0175">Coiled coil</keyword>
<dbReference type="Proteomes" id="UP000735302">
    <property type="component" value="Unassembled WGS sequence"/>
</dbReference>
<keyword evidence="4" id="KW-1185">Reference proteome</keyword>
<reference evidence="3 4" key="1">
    <citation type="journal article" date="2021" name="Elife">
        <title>Chloroplast acquisition without the gene transfer in kleptoplastic sea slugs, Plakobranchus ocellatus.</title>
        <authorList>
            <person name="Maeda T."/>
            <person name="Takahashi S."/>
            <person name="Yoshida T."/>
            <person name="Shimamura S."/>
            <person name="Takaki Y."/>
            <person name="Nagai Y."/>
            <person name="Toyoda A."/>
            <person name="Suzuki Y."/>
            <person name="Arimoto A."/>
            <person name="Ishii H."/>
            <person name="Satoh N."/>
            <person name="Nishiyama T."/>
            <person name="Hasebe M."/>
            <person name="Maruyama T."/>
            <person name="Minagawa J."/>
            <person name="Obokata J."/>
            <person name="Shigenobu S."/>
        </authorList>
    </citation>
    <scope>NUCLEOTIDE SEQUENCE [LARGE SCALE GENOMIC DNA]</scope>
</reference>
<comment type="caution">
    <text evidence="3">The sequence shown here is derived from an EMBL/GenBank/DDBJ whole genome shotgun (WGS) entry which is preliminary data.</text>
</comment>
<feature type="region of interest" description="Disordered" evidence="2">
    <location>
        <begin position="365"/>
        <end position="434"/>
    </location>
</feature>
<feature type="region of interest" description="Disordered" evidence="2">
    <location>
        <begin position="219"/>
        <end position="297"/>
    </location>
</feature>
<sequence length="1024" mass="114395">MDFVIQGGREVSALTQSRDGDRTLKKKLSSLEQEKARSMRELEINRQKFLRSHISLVPKTMIIRRGLAPVNLFRKIEDAKEDQRLCQASLNQRKDDFIDALKKNPFSNNIVSQNKRVARLEALRKDEERNAAKGSLPSYTMRSHDMELFQKSFQLANQHQIKRQRPFMKSVNIILQKLKGEKRQEVSQEKQSQQEKFDFLTRHILSTYAGINADVDADGEKNEENEKCATNEQESHDTRLRDYSIKSSAPADETSRKDHSAPSGKGMQTKPSLGQEKTNSKKQSLKERVSGQAETKHAQVEIEETNMHQNQADISIQVIPPGKRIPRAQPTYIAHQSNEILPNINKGRSTITGDCVSSNRSVKTHNSLVYPKSPRSPRSPRLLSVDNFSQDDVQPPRSRVNSWSSGQQSRKESLNDEFRRRSSFGGHPGSTGEKKVLLTTTPVESSNPKINLSNAVVLVHEDTTYESQPRRKSIFSLEKHDNKEVSYKDDSHVQRKKEITKSFSGVADHDKGELAGELSGSAPEEKSTETSSVDKEENLRPEELNLDFEEESARSESTIVSLVNNRSRAGYVGSREGSARSRRMSVQTDGALRLWASVQRQEADAEEGPDSTAYRMAMENVVNAAADVEEQSQRLEHVRRSSLSLYPLDLYRRPSLETKEDKSVEKLRMRRGSVTEPSKPTADVRDEVYKFLQRKFSTTELRRMSLTSAEGHMHSGTTLDDITGRRSSISLAQSTKSQSSSRRGSAGVQTRSLAAKAVKFNDQSSVHEVKKLTAAMDSVRGTSRRNSTAVSPSSTSPASPSLDSISTTTRDVNTLADIATRRSGRSYSWAPDVSSTQDWHILALELLARNRNGTAKFRTIRDLLQGLADEYRKQTTAMMYEELRYCTYLRVPARLLPPDLKNSDYRRKVKPDADNVEHDNHAANGAGAAAAADDENDGDCDDNDAAAAFAAAADDDDSGGSVQSCNSRQLQNNRDSIYIHSLITCPTPLNIKQDDHRCPACNLCKWSGGCIVSSCGVISLCLCK</sequence>
<accession>A0AAV4AAN8</accession>
<name>A0AAV4AAN8_9GAST</name>